<dbReference type="AlphaFoldDB" id="A0A6M0CF54"/>
<dbReference type="PANTHER" id="PTHR30273:SF2">
    <property type="entry name" value="PROTEIN FECR"/>
    <property type="match status" value="1"/>
</dbReference>
<dbReference type="Gene3D" id="3.55.50.30">
    <property type="match status" value="1"/>
</dbReference>
<feature type="domain" description="Protein FecR C-terminal" evidence="3">
    <location>
        <begin position="231"/>
        <end position="296"/>
    </location>
</feature>
<dbReference type="Pfam" id="PF16344">
    <property type="entry name" value="FecR_C"/>
    <property type="match status" value="1"/>
</dbReference>
<feature type="domain" description="FecR protein" evidence="2">
    <location>
        <begin position="99"/>
        <end position="189"/>
    </location>
</feature>
<protein>
    <submittedName>
        <fullName evidence="4">DUF4974 domain-containing protein</fullName>
    </submittedName>
</protein>
<dbReference type="InterPro" id="IPR006860">
    <property type="entry name" value="FecR"/>
</dbReference>
<evidence type="ECO:0000313" key="5">
    <source>
        <dbReference type="Proteomes" id="UP000474296"/>
    </source>
</evidence>
<keyword evidence="5" id="KW-1185">Reference proteome</keyword>
<name>A0A6M0CF54_9FLAO</name>
<dbReference type="Gene3D" id="2.60.120.1440">
    <property type="match status" value="1"/>
</dbReference>
<dbReference type="GO" id="GO:0016989">
    <property type="term" value="F:sigma factor antagonist activity"/>
    <property type="evidence" value="ECO:0007669"/>
    <property type="project" value="TreeGrafter"/>
</dbReference>
<proteinExistence type="predicted"/>
<gene>
    <name evidence="4" type="ORF">GWK10_04500</name>
</gene>
<reference evidence="4 5" key="1">
    <citation type="submission" date="2020-01" db="EMBL/GenBank/DDBJ databases">
        <title>Spongiivirga citrea KCTC 32990T.</title>
        <authorList>
            <person name="Wang G."/>
        </authorList>
    </citation>
    <scope>NUCLEOTIDE SEQUENCE [LARGE SCALE GENOMIC DNA]</scope>
    <source>
        <strain evidence="4 5">KCTC 32990</strain>
    </source>
</reference>
<dbReference type="Proteomes" id="UP000474296">
    <property type="component" value="Unassembled WGS sequence"/>
</dbReference>
<keyword evidence="1" id="KW-1133">Transmembrane helix</keyword>
<sequence>MNREELIKKWLRDELTEKELEAFKQLEDYDEIVKVSNAAKSFKAPLYIVDDELSRVKQLMTDRPKKKSSIIRYLGYAAAAVIVFAVGFYTATSSQWDTKISTEFAEKTNVTLPDDSEVVLNAASSLSFDTKKWDQQRLLVLHGEAFFKVAKGNKFDVETDNGIISVLGTQFNIKSRGEVLEVTCFEGLVSVNNNKEILKLAAGNTVRFVNGEKMSDITRKIKPDWSNNVSSFKSIPLQEVFDEFERQYGLTIEVNEVDTKQLFTGQFAHDSRDIALKAITLPFNLTYTITNNTVRITSSDKK</sequence>
<feature type="transmembrane region" description="Helical" evidence="1">
    <location>
        <begin position="73"/>
        <end position="91"/>
    </location>
</feature>
<evidence type="ECO:0000259" key="3">
    <source>
        <dbReference type="Pfam" id="PF16344"/>
    </source>
</evidence>
<keyword evidence="1" id="KW-0472">Membrane</keyword>
<evidence type="ECO:0000256" key="1">
    <source>
        <dbReference type="SAM" id="Phobius"/>
    </source>
</evidence>
<accession>A0A6M0CF54</accession>
<dbReference type="InterPro" id="IPR012373">
    <property type="entry name" value="Ferrdict_sens_TM"/>
</dbReference>
<dbReference type="Pfam" id="PF04773">
    <property type="entry name" value="FecR"/>
    <property type="match status" value="1"/>
</dbReference>
<dbReference type="InterPro" id="IPR032508">
    <property type="entry name" value="FecR_C"/>
</dbReference>
<dbReference type="EMBL" id="JAABOQ010000002">
    <property type="protein sequence ID" value="NER16456.1"/>
    <property type="molecule type" value="Genomic_DNA"/>
</dbReference>
<dbReference type="PANTHER" id="PTHR30273">
    <property type="entry name" value="PERIPLASMIC SIGNAL SENSOR AND SIGMA FACTOR ACTIVATOR FECR-RELATED"/>
    <property type="match status" value="1"/>
</dbReference>
<dbReference type="PIRSF" id="PIRSF018266">
    <property type="entry name" value="FecR"/>
    <property type="match status" value="1"/>
</dbReference>
<organism evidence="4 5">
    <name type="scientific">Spongiivirga citrea</name>
    <dbReference type="NCBI Taxonomy" id="1481457"/>
    <lineage>
        <taxon>Bacteria</taxon>
        <taxon>Pseudomonadati</taxon>
        <taxon>Bacteroidota</taxon>
        <taxon>Flavobacteriia</taxon>
        <taxon>Flavobacteriales</taxon>
        <taxon>Flavobacteriaceae</taxon>
        <taxon>Spongiivirga</taxon>
    </lineage>
</organism>
<comment type="caution">
    <text evidence="4">The sequence shown here is derived from an EMBL/GenBank/DDBJ whole genome shotgun (WGS) entry which is preliminary data.</text>
</comment>
<keyword evidence="1" id="KW-0812">Transmembrane</keyword>
<evidence type="ECO:0000313" key="4">
    <source>
        <dbReference type="EMBL" id="NER16456.1"/>
    </source>
</evidence>
<dbReference type="RefSeq" id="WP_164029730.1">
    <property type="nucleotide sequence ID" value="NZ_JAABOQ010000002.1"/>
</dbReference>
<evidence type="ECO:0000259" key="2">
    <source>
        <dbReference type="Pfam" id="PF04773"/>
    </source>
</evidence>